<feature type="domain" description="RNase H type-1" evidence="1">
    <location>
        <begin position="40"/>
        <end position="97"/>
    </location>
</feature>
<evidence type="ECO:0000259" key="1">
    <source>
        <dbReference type="PROSITE" id="PS50879"/>
    </source>
</evidence>
<accession>A0AAW2TLY2</accession>
<dbReference type="PROSITE" id="PS50879">
    <property type="entry name" value="RNASE_H_1"/>
    <property type="match status" value="1"/>
</dbReference>
<dbReference type="InterPro" id="IPR053151">
    <property type="entry name" value="RNase_H-like"/>
</dbReference>
<dbReference type="Pfam" id="PF13456">
    <property type="entry name" value="RVT_3"/>
    <property type="match status" value="1"/>
</dbReference>
<dbReference type="GO" id="GO:0003676">
    <property type="term" value="F:nucleic acid binding"/>
    <property type="evidence" value="ECO:0007669"/>
    <property type="project" value="InterPro"/>
</dbReference>
<reference evidence="2" key="1">
    <citation type="submission" date="2020-06" db="EMBL/GenBank/DDBJ databases">
        <authorList>
            <person name="Li T."/>
            <person name="Hu X."/>
            <person name="Zhang T."/>
            <person name="Song X."/>
            <person name="Zhang H."/>
            <person name="Dai N."/>
            <person name="Sheng W."/>
            <person name="Hou X."/>
            <person name="Wei L."/>
        </authorList>
    </citation>
    <scope>NUCLEOTIDE SEQUENCE</scope>
    <source>
        <strain evidence="2">KEN1</strain>
        <tissue evidence="2">Leaf</tissue>
    </source>
</reference>
<dbReference type="PANTHER" id="PTHR47723:SF19">
    <property type="entry name" value="POLYNUCLEOTIDYL TRANSFERASE, RIBONUCLEASE H-LIKE SUPERFAMILY PROTEIN"/>
    <property type="match status" value="1"/>
</dbReference>
<dbReference type="InterPro" id="IPR012337">
    <property type="entry name" value="RNaseH-like_sf"/>
</dbReference>
<protein>
    <submittedName>
        <fullName evidence="2">Ribonuclease H protein</fullName>
    </submittedName>
</protein>
<dbReference type="InterPro" id="IPR002156">
    <property type="entry name" value="RNaseH_domain"/>
</dbReference>
<dbReference type="AlphaFoldDB" id="A0AAW2TLY2"/>
<dbReference type="Gene3D" id="3.30.420.10">
    <property type="entry name" value="Ribonuclease H-like superfamily/Ribonuclease H"/>
    <property type="match status" value="1"/>
</dbReference>
<gene>
    <name evidence="2" type="ORF">Slati_3906700</name>
</gene>
<reference evidence="2" key="2">
    <citation type="journal article" date="2024" name="Plant">
        <title>Genomic evolution and insights into agronomic trait innovations of Sesamum species.</title>
        <authorList>
            <person name="Miao H."/>
            <person name="Wang L."/>
            <person name="Qu L."/>
            <person name="Liu H."/>
            <person name="Sun Y."/>
            <person name="Le M."/>
            <person name="Wang Q."/>
            <person name="Wei S."/>
            <person name="Zheng Y."/>
            <person name="Lin W."/>
            <person name="Duan Y."/>
            <person name="Cao H."/>
            <person name="Xiong S."/>
            <person name="Wang X."/>
            <person name="Wei L."/>
            <person name="Li C."/>
            <person name="Ma Q."/>
            <person name="Ju M."/>
            <person name="Zhao R."/>
            <person name="Li G."/>
            <person name="Mu C."/>
            <person name="Tian Q."/>
            <person name="Mei H."/>
            <person name="Zhang T."/>
            <person name="Gao T."/>
            <person name="Zhang H."/>
        </authorList>
    </citation>
    <scope>NUCLEOTIDE SEQUENCE</scope>
    <source>
        <strain evidence="2">KEN1</strain>
    </source>
</reference>
<name>A0AAW2TLY2_9LAMI</name>
<dbReference type="CDD" id="cd06222">
    <property type="entry name" value="RNase_H_like"/>
    <property type="match status" value="1"/>
</dbReference>
<dbReference type="SUPFAM" id="SSF53098">
    <property type="entry name" value="Ribonuclease H-like"/>
    <property type="match status" value="1"/>
</dbReference>
<organism evidence="2">
    <name type="scientific">Sesamum latifolium</name>
    <dbReference type="NCBI Taxonomy" id="2727402"/>
    <lineage>
        <taxon>Eukaryota</taxon>
        <taxon>Viridiplantae</taxon>
        <taxon>Streptophyta</taxon>
        <taxon>Embryophyta</taxon>
        <taxon>Tracheophyta</taxon>
        <taxon>Spermatophyta</taxon>
        <taxon>Magnoliopsida</taxon>
        <taxon>eudicotyledons</taxon>
        <taxon>Gunneridae</taxon>
        <taxon>Pentapetalae</taxon>
        <taxon>asterids</taxon>
        <taxon>lamiids</taxon>
        <taxon>Lamiales</taxon>
        <taxon>Pedaliaceae</taxon>
        <taxon>Sesamum</taxon>
    </lineage>
</organism>
<comment type="caution">
    <text evidence="2">The sequence shown here is derived from an EMBL/GenBank/DDBJ whole genome shotgun (WGS) entry which is preliminary data.</text>
</comment>
<dbReference type="PANTHER" id="PTHR47723">
    <property type="entry name" value="OS05G0353850 PROTEIN"/>
    <property type="match status" value="1"/>
</dbReference>
<evidence type="ECO:0000313" key="2">
    <source>
        <dbReference type="EMBL" id="KAL0405928.1"/>
    </source>
</evidence>
<dbReference type="InterPro" id="IPR036397">
    <property type="entry name" value="RNaseH_sf"/>
</dbReference>
<proteinExistence type="predicted"/>
<dbReference type="EMBL" id="JACGWN010000014">
    <property type="protein sequence ID" value="KAL0405928.1"/>
    <property type="molecule type" value="Genomic_DNA"/>
</dbReference>
<dbReference type="InterPro" id="IPR044730">
    <property type="entry name" value="RNase_H-like_dom_plant"/>
</dbReference>
<sequence length="97" mass="10996">MRLLKQEHWRGDMNVADLLDYKFESEKAMQPRLVRWSFPDYGWVKLNSDRASKGNPGDSGAGGILRDQDGTVMVAFSKFLGEKTNVYAELLAIMRGL</sequence>
<dbReference type="GO" id="GO:0004523">
    <property type="term" value="F:RNA-DNA hybrid ribonuclease activity"/>
    <property type="evidence" value="ECO:0007669"/>
    <property type="project" value="InterPro"/>
</dbReference>